<name>A0A8S2DIP2_9BILA</name>
<organism evidence="1 3">
    <name type="scientific">Didymodactylos carnosus</name>
    <dbReference type="NCBI Taxonomy" id="1234261"/>
    <lineage>
        <taxon>Eukaryota</taxon>
        <taxon>Metazoa</taxon>
        <taxon>Spiralia</taxon>
        <taxon>Gnathifera</taxon>
        <taxon>Rotifera</taxon>
        <taxon>Eurotatoria</taxon>
        <taxon>Bdelloidea</taxon>
        <taxon>Philodinida</taxon>
        <taxon>Philodinidae</taxon>
        <taxon>Didymodactylos</taxon>
    </lineage>
</organism>
<protein>
    <submittedName>
        <fullName evidence="1">Uncharacterized protein</fullName>
    </submittedName>
</protein>
<gene>
    <name evidence="1" type="ORF">OVA965_LOCUS13398</name>
    <name evidence="2" type="ORF">TMI583_LOCUS13401</name>
</gene>
<dbReference type="AlphaFoldDB" id="A0A8S2DIP2"/>
<evidence type="ECO:0000313" key="3">
    <source>
        <dbReference type="Proteomes" id="UP000677228"/>
    </source>
</evidence>
<dbReference type="Proteomes" id="UP000677228">
    <property type="component" value="Unassembled WGS sequence"/>
</dbReference>
<dbReference type="EMBL" id="CAJNOK010005571">
    <property type="protein sequence ID" value="CAF0977313.1"/>
    <property type="molecule type" value="Genomic_DNA"/>
</dbReference>
<dbReference type="EMBL" id="CAJOBA010005577">
    <property type="protein sequence ID" value="CAF3748018.1"/>
    <property type="molecule type" value="Genomic_DNA"/>
</dbReference>
<sequence length="411" mass="46774">MPFNSARCGLCEKDLRKEKKRHLKNTPDMFDYVNDLYLKLYGHNIDDETALCTACYMRYSRSVKSGASTDDSNIEMDTETRENEPVTISFIGLQATSSSSDAKTTECSLLTEDTIKLTIAFPGFSKKYCLVCHQTLDDGTPSTKMSDEIRINTFIYHSVYFKDGSRSCLRHIEGDHLNEAAVKILQKYHSATAETANGEQISLLIKEFQSDLEQIKPQSLFKPRTILNFDDPFLYSDEDYRCLTGIEKEQFNSLTEIVRMRNTENRSIRMAIGCLLTKLRTRLSNQVLATLFAYSDRRIVGKINHSAYDALLRDFVPQYLGFHHITREEILKKHTTPLASALLTDGDGVVIILDATYIYTEKPGNNILQRRLYSWHKGRSLIKPMMIVASDGYIISSIGSYLAAMSYLQIS</sequence>
<evidence type="ECO:0000313" key="2">
    <source>
        <dbReference type="EMBL" id="CAF3748018.1"/>
    </source>
</evidence>
<dbReference type="Proteomes" id="UP000682733">
    <property type="component" value="Unassembled WGS sequence"/>
</dbReference>
<comment type="caution">
    <text evidence="1">The sequence shown here is derived from an EMBL/GenBank/DDBJ whole genome shotgun (WGS) entry which is preliminary data.</text>
</comment>
<accession>A0A8S2DIP2</accession>
<proteinExistence type="predicted"/>
<reference evidence="1" key="1">
    <citation type="submission" date="2021-02" db="EMBL/GenBank/DDBJ databases">
        <authorList>
            <person name="Nowell W R."/>
        </authorList>
    </citation>
    <scope>NUCLEOTIDE SEQUENCE</scope>
</reference>
<evidence type="ECO:0000313" key="1">
    <source>
        <dbReference type="EMBL" id="CAF0977313.1"/>
    </source>
</evidence>